<keyword evidence="2" id="KW-0677">Repeat</keyword>
<dbReference type="PROSITE" id="PS50206">
    <property type="entry name" value="RHODANESE_3"/>
    <property type="match status" value="2"/>
</dbReference>
<dbReference type="Proteomes" id="UP001596549">
    <property type="component" value="Unassembled WGS sequence"/>
</dbReference>
<feature type="domain" description="Rhodanese" evidence="3">
    <location>
        <begin position="15"/>
        <end position="134"/>
    </location>
</feature>
<accession>A0ABW2NJ52</accession>
<organism evidence="4 5">
    <name type="scientific">Fictibacillus iocasae</name>
    <dbReference type="NCBI Taxonomy" id="2715437"/>
    <lineage>
        <taxon>Bacteria</taxon>
        <taxon>Bacillati</taxon>
        <taxon>Bacillota</taxon>
        <taxon>Bacilli</taxon>
        <taxon>Bacillales</taxon>
        <taxon>Fictibacillaceae</taxon>
        <taxon>Fictibacillus</taxon>
    </lineage>
</organism>
<keyword evidence="1 4" id="KW-0808">Transferase</keyword>
<dbReference type="Pfam" id="PF00581">
    <property type="entry name" value="Rhodanese"/>
    <property type="match status" value="2"/>
</dbReference>
<feature type="domain" description="Rhodanese" evidence="3">
    <location>
        <begin position="166"/>
        <end position="275"/>
    </location>
</feature>
<dbReference type="EMBL" id="JBHTCP010000005">
    <property type="protein sequence ID" value="MFC7370705.1"/>
    <property type="molecule type" value="Genomic_DNA"/>
</dbReference>
<evidence type="ECO:0000313" key="4">
    <source>
        <dbReference type="EMBL" id="MFC7370705.1"/>
    </source>
</evidence>
<dbReference type="PANTHER" id="PTHR11364">
    <property type="entry name" value="THIOSULFATE SULFERTANSFERASE"/>
    <property type="match status" value="1"/>
</dbReference>
<dbReference type="GO" id="GO:0016740">
    <property type="term" value="F:transferase activity"/>
    <property type="evidence" value="ECO:0007669"/>
    <property type="project" value="UniProtKB-KW"/>
</dbReference>
<dbReference type="SMART" id="SM00450">
    <property type="entry name" value="RHOD"/>
    <property type="match status" value="2"/>
</dbReference>
<sequence>MTNFVSSEWLAQHILSPDIIVIDCRFSLSDKAAGQKWYVNDHITGAHYADLETDFSGTVSKHGGRHPLPDVNILSQFFGSCGISSEKIVVAYDDSQYIFASRLWWLLRYLGHDRVVILKDGYTHYKEKGLPVSTKMPEKQTSVFKASIKPDMIVNMLEVRAVSEKRLKDAVIIDSREEQRYAGLHEPIDHQAGHIPGSINLPFMENFEDGKWKTNDGLNERFSSLENNGEKIVYCGSGITACVNILALEEIGMKQVKLYPGSWSDWISYSSNQIGKSN</sequence>
<evidence type="ECO:0000256" key="1">
    <source>
        <dbReference type="ARBA" id="ARBA00022679"/>
    </source>
</evidence>
<dbReference type="InterPro" id="IPR001763">
    <property type="entry name" value="Rhodanese-like_dom"/>
</dbReference>
<keyword evidence="5" id="KW-1185">Reference proteome</keyword>
<dbReference type="SUPFAM" id="SSF52821">
    <property type="entry name" value="Rhodanese/Cell cycle control phosphatase"/>
    <property type="match status" value="2"/>
</dbReference>
<dbReference type="CDD" id="cd01449">
    <property type="entry name" value="TST_Repeat_2"/>
    <property type="match status" value="1"/>
</dbReference>
<dbReference type="RefSeq" id="WP_379746529.1">
    <property type="nucleotide sequence ID" value="NZ_JBHTCP010000005.1"/>
</dbReference>
<dbReference type="PANTHER" id="PTHR11364:SF27">
    <property type="entry name" value="SULFURTRANSFERASE"/>
    <property type="match status" value="1"/>
</dbReference>
<dbReference type="EC" id="2.8.1.-" evidence="4"/>
<protein>
    <submittedName>
        <fullName evidence="4">Sulfurtransferase</fullName>
        <ecNumber evidence="4">2.8.1.-</ecNumber>
    </submittedName>
</protein>
<evidence type="ECO:0000256" key="2">
    <source>
        <dbReference type="ARBA" id="ARBA00022737"/>
    </source>
</evidence>
<evidence type="ECO:0000259" key="3">
    <source>
        <dbReference type="PROSITE" id="PS50206"/>
    </source>
</evidence>
<dbReference type="Gene3D" id="3.40.250.10">
    <property type="entry name" value="Rhodanese-like domain"/>
    <property type="match status" value="2"/>
</dbReference>
<comment type="caution">
    <text evidence="4">The sequence shown here is derived from an EMBL/GenBank/DDBJ whole genome shotgun (WGS) entry which is preliminary data.</text>
</comment>
<reference evidence="5" key="1">
    <citation type="journal article" date="2019" name="Int. J. Syst. Evol. Microbiol.">
        <title>The Global Catalogue of Microorganisms (GCM) 10K type strain sequencing project: providing services to taxonomists for standard genome sequencing and annotation.</title>
        <authorList>
            <consortium name="The Broad Institute Genomics Platform"/>
            <consortium name="The Broad Institute Genome Sequencing Center for Infectious Disease"/>
            <person name="Wu L."/>
            <person name="Ma J."/>
        </authorList>
    </citation>
    <scope>NUCLEOTIDE SEQUENCE [LARGE SCALE GENOMIC DNA]</scope>
    <source>
        <strain evidence="5">NBRC 106396</strain>
    </source>
</reference>
<proteinExistence type="predicted"/>
<dbReference type="CDD" id="cd01448">
    <property type="entry name" value="TST_Repeat_1"/>
    <property type="match status" value="1"/>
</dbReference>
<name>A0ABW2NJ52_9BACL</name>
<dbReference type="InterPro" id="IPR036873">
    <property type="entry name" value="Rhodanese-like_dom_sf"/>
</dbReference>
<gene>
    <name evidence="4" type="ORF">ACFQPF_03340</name>
</gene>
<dbReference type="InterPro" id="IPR045078">
    <property type="entry name" value="TST/MPST-like"/>
</dbReference>
<evidence type="ECO:0000313" key="5">
    <source>
        <dbReference type="Proteomes" id="UP001596549"/>
    </source>
</evidence>